<comment type="caution">
    <text evidence="2">The sequence shown here is derived from an EMBL/GenBank/DDBJ whole genome shotgun (WGS) entry which is preliminary data.</text>
</comment>
<dbReference type="PANTHER" id="PTHR33018:SF19">
    <property type="entry name" value="OS12G0558775 PROTEIN"/>
    <property type="match status" value="1"/>
</dbReference>
<gene>
    <name evidence="2" type="ORF">PVAP13_8NG310100</name>
</gene>
<feature type="region of interest" description="Disordered" evidence="1">
    <location>
        <begin position="1"/>
        <end position="60"/>
    </location>
</feature>
<keyword evidence="3" id="KW-1185">Reference proteome</keyword>
<name>A0A8T0PE31_PANVG</name>
<dbReference type="Proteomes" id="UP000823388">
    <property type="component" value="Chromosome 8N"/>
</dbReference>
<evidence type="ECO:0008006" key="4">
    <source>
        <dbReference type="Google" id="ProtNLM"/>
    </source>
</evidence>
<sequence>MEEGGVPAWDPSQPLEPVPSGSGGSESEATSYEQEASDDMPVLAERARRGSQDDDPDFQPVDEVVTLLVSLFTSPNSENNELTPDFFSCIQNQNIRKRARRETHAEEQDTAVSAPQPTESGPSRPKRKRGDHGRNRMPEGQFPVHALNAKGEIMAPAETISKFRTACGYLVREHVSITIKDWRQVRASTKELLWTELASRIIYPPEQLPAAKKNALSVMGKCWRNWKSDLNTYFVQKNKTPFKTCGKITQSEWDEFVAQKTSPEALALRQAYSELAKKNIYPHHLGPGGYIQKIPKWRSEEEERRAKGLPDPLDGCIEREQGEYDQLSESLGNKEHRGRVRGVSSKMSWKVGFEKYADSYKKHDRYRLHVRDEVRADVDAALKEGFFKYMEDANNRMQRGELSDHPRFMLVPYDANADAWEEEDDVNNCPRTSLQSTARTKYPIIDDIDEQTPCELHIPLGRSAHRTIHVADAMLYPDQTYRGRLKVIGCSSLRGGGGELGTNKNLDLWLQLVCTKLKLKQAIQMCN</sequence>
<protein>
    <recommendedName>
        <fullName evidence="4">Transposon protein, putative, CACTA, En/Spm sub-class</fullName>
    </recommendedName>
</protein>
<dbReference type="EMBL" id="CM029052">
    <property type="protein sequence ID" value="KAG2559168.1"/>
    <property type="molecule type" value="Genomic_DNA"/>
</dbReference>
<feature type="compositionally biased region" description="Polar residues" evidence="1">
    <location>
        <begin position="110"/>
        <end position="121"/>
    </location>
</feature>
<organism evidence="2 3">
    <name type="scientific">Panicum virgatum</name>
    <name type="common">Blackwell switchgrass</name>
    <dbReference type="NCBI Taxonomy" id="38727"/>
    <lineage>
        <taxon>Eukaryota</taxon>
        <taxon>Viridiplantae</taxon>
        <taxon>Streptophyta</taxon>
        <taxon>Embryophyta</taxon>
        <taxon>Tracheophyta</taxon>
        <taxon>Spermatophyta</taxon>
        <taxon>Magnoliopsida</taxon>
        <taxon>Liliopsida</taxon>
        <taxon>Poales</taxon>
        <taxon>Poaceae</taxon>
        <taxon>PACMAD clade</taxon>
        <taxon>Panicoideae</taxon>
        <taxon>Panicodae</taxon>
        <taxon>Paniceae</taxon>
        <taxon>Panicinae</taxon>
        <taxon>Panicum</taxon>
        <taxon>Panicum sect. Hiantes</taxon>
    </lineage>
</organism>
<dbReference type="AlphaFoldDB" id="A0A8T0PE31"/>
<evidence type="ECO:0000313" key="3">
    <source>
        <dbReference type="Proteomes" id="UP000823388"/>
    </source>
</evidence>
<evidence type="ECO:0000256" key="1">
    <source>
        <dbReference type="SAM" id="MobiDB-lite"/>
    </source>
</evidence>
<accession>A0A8T0PE31</accession>
<reference evidence="2 3" key="1">
    <citation type="submission" date="2020-05" db="EMBL/GenBank/DDBJ databases">
        <title>WGS assembly of Panicum virgatum.</title>
        <authorList>
            <person name="Lovell J.T."/>
            <person name="Jenkins J."/>
            <person name="Shu S."/>
            <person name="Juenger T.E."/>
            <person name="Schmutz J."/>
        </authorList>
    </citation>
    <scope>NUCLEOTIDE SEQUENCE [LARGE SCALE GENOMIC DNA]</scope>
    <source>
        <strain evidence="3">cv. AP13</strain>
    </source>
</reference>
<proteinExistence type="predicted"/>
<evidence type="ECO:0000313" key="2">
    <source>
        <dbReference type="EMBL" id="KAG2559168.1"/>
    </source>
</evidence>
<feature type="region of interest" description="Disordered" evidence="1">
    <location>
        <begin position="98"/>
        <end position="142"/>
    </location>
</feature>
<dbReference type="PANTHER" id="PTHR33018">
    <property type="entry name" value="OS10G0338966 PROTEIN-RELATED"/>
    <property type="match status" value="1"/>
</dbReference>